<dbReference type="InterPro" id="IPR012337">
    <property type="entry name" value="RNaseH-like_sf"/>
</dbReference>
<dbReference type="SUPFAM" id="SSF56672">
    <property type="entry name" value="DNA/RNA polymerases"/>
    <property type="match status" value="1"/>
</dbReference>
<evidence type="ECO:0000313" key="6">
    <source>
        <dbReference type="EMBL" id="KAE8725369.1"/>
    </source>
</evidence>
<dbReference type="InterPro" id="IPR043502">
    <property type="entry name" value="DNA/RNA_pol_sf"/>
</dbReference>
<dbReference type="Gene3D" id="3.10.10.10">
    <property type="entry name" value="HIV Type 1 Reverse Transcriptase, subunit A, domain 1"/>
    <property type="match status" value="1"/>
</dbReference>
<reference evidence="6" key="1">
    <citation type="submission" date="2019-09" db="EMBL/GenBank/DDBJ databases">
        <title>Draft genome information of white flower Hibiscus syriacus.</title>
        <authorList>
            <person name="Kim Y.-M."/>
        </authorList>
    </citation>
    <scope>NUCLEOTIDE SEQUENCE [LARGE SCALE GENOMIC DNA]</scope>
    <source>
        <strain evidence="6">YM2019G1</strain>
    </source>
</reference>
<dbReference type="PANTHER" id="PTHR37984">
    <property type="entry name" value="PROTEIN CBG26694"/>
    <property type="match status" value="1"/>
</dbReference>
<feature type="compositionally biased region" description="Acidic residues" evidence="2">
    <location>
        <begin position="201"/>
        <end position="213"/>
    </location>
</feature>
<dbReference type="Pfam" id="PF17919">
    <property type="entry name" value="RT_RNaseH_2"/>
    <property type="match status" value="1"/>
</dbReference>
<dbReference type="Gene3D" id="3.30.420.10">
    <property type="entry name" value="Ribonuclease H-like superfamily/Ribonuclease H"/>
    <property type="match status" value="2"/>
</dbReference>
<feature type="region of interest" description="Disordered" evidence="2">
    <location>
        <begin position="80"/>
        <end position="119"/>
    </location>
</feature>
<organism evidence="6 7">
    <name type="scientific">Hibiscus syriacus</name>
    <name type="common">Rose of Sharon</name>
    <dbReference type="NCBI Taxonomy" id="106335"/>
    <lineage>
        <taxon>Eukaryota</taxon>
        <taxon>Viridiplantae</taxon>
        <taxon>Streptophyta</taxon>
        <taxon>Embryophyta</taxon>
        <taxon>Tracheophyta</taxon>
        <taxon>Spermatophyta</taxon>
        <taxon>Magnoliopsida</taxon>
        <taxon>eudicotyledons</taxon>
        <taxon>Gunneridae</taxon>
        <taxon>Pentapetalae</taxon>
        <taxon>rosids</taxon>
        <taxon>malvids</taxon>
        <taxon>Malvales</taxon>
        <taxon>Malvaceae</taxon>
        <taxon>Malvoideae</taxon>
        <taxon>Hibiscus</taxon>
    </lineage>
</organism>
<comment type="caution">
    <text evidence="6">The sequence shown here is derived from an EMBL/GenBank/DDBJ whole genome shotgun (WGS) entry which is preliminary data.</text>
</comment>
<dbReference type="CDD" id="cd01647">
    <property type="entry name" value="RT_LTR"/>
    <property type="match status" value="1"/>
</dbReference>
<evidence type="ECO:0008006" key="8">
    <source>
        <dbReference type="Google" id="ProtNLM"/>
    </source>
</evidence>
<evidence type="ECO:0000259" key="5">
    <source>
        <dbReference type="Pfam" id="PF20167"/>
    </source>
</evidence>
<dbReference type="InterPro" id="IPR036397">
    <property type="entry name" value="RNaseH_sf"/>
</dbReference>
<dbReference type="Proteomes" id="UP000436088">
    <property type="component" value="Unassembled WGS sequence"/>
</dbReference>
<keyword evidence="1" id="KW-0511">Multifunctional enzyme</keyword>
<dbReference type="InterPro" id="IPR043128">
    <property type="entry name" value="Rev_trsase/Diguanyl_cyclase"/>
</dbReference>
<feature type="region of interest" description="Disordered" evidence="2">
    <location>
        <begin position="1544"/>
        <end position="1605"/>
    </location>
</feature>
<sequence length="1630" mass="185298">MYECWDRYKALLRKCSNHGFQDWTQVVMFYNGVNAPTRMMLDASANETLLDKSRAEAFDILDKIATNDYQFPSTRLGAGRKIQQCPSTSSTQNYNDSQGYQSNMPWHNSNKGGSSSSNTNFLETTMQEFIETTKTMLQDHATSFKNQGALLQSHSSSLRVLESQNCSVLTLRSSTQINVEDKFGGRPKDDSPPVTKQADPEVQEEAPVEEEKTEDSSSKETEGANKNANATSVRTPSVQEARPSPPFPQRLKKHNEYIQFKKFVDILSQLQINVPFLEAMEQMPTYAKFFKETVTKKRKVEQYETISMEKEFCSSLSKLPPMKHDPGSFIIPCSIGDKFVGKTLCDLGSSVNLMHDNFIQLGPDVGLLEDLKAEEPNEVSSEEQQASFLKASPGTHFEPLHFEEFVPPKSSLQHAPTLELKNLPQHLKYTYLGNDETLPVIISSALTPNQETSLLSVLSQHKKALGWTMTDLKGISPIICMHKILLEECHDKSIESQRRLNPIMKQVVMNEILKWLDAGVIYPVSDSLWVSFIQCVPNKGGMTVVTSEDNELIPTRTIIGWRICMDYRKLNKATKNDHFSLPFINQMLDRLAGKAFYCFLDGYSGYNQIAIAPEDQEKTTFTYPYGTYAFRRMPFGLCNTPITFQYCMQAIFSDMVEDYLEIFIDDFSVSGDDFQKCLGNLEKVLKQCEEADLGIEVDKAKIEVIEKLPPPNSAKGIRSFLGHVGFYRRFINDFSVISNPLCTLLQQNQPFVFDQQCHGTFKELKQKLISAPIVVPPDWTAPFELMCDTSDFVVGAVLGQRRGTKVIVHTDHSAIKYLVNKKDVNPRLIRYILLLQEFDLEVVDRKGTENQVADHLSRLENISECHDIFYIKEEFPDEKILYAMDEPYLFKQCADQMIRWCVLEEEQRNILYHCHTATCGGHFGGSRTATKIELFDVWGIDFMGLFPSSFGDLYIMLAVDYVSKWVEAIAIPRNDSKTVLKFLHKNIFTRFGKYGVRHKIVTAYHPQTNGRAEVSNREVKQILEKVVNPRRKDCLPPPVELEHKAYWAIKKLNFDTQLAGDKRLLDLNEMEEFRAQAYENAKLYKEKTKKWHDKNLLPQHFHVGQKVLLFNSRLKLFPGKLKSRWSGSFEVHHVYPYDVVDIKNMDDGSIFKVNGHRLKAYQGIPPVRNKSALLLHDVDTDPLYHPRRLTLLMMPPAIISKLSRIGESFFELGFVFPEKEDADLGSEVLDVVTKHKWQIFVKHPAAVNTTIVKEFYSNITEPNQYVVVVHGISIRFTSSAINHYFKLQIAEDHHASFAQEADNETYQGILEDLYLPDTQWNGQQMSRKTMDQERLLPQVHLCLKRPASALVFPNLIIALCRKKKVPEELFDELLPGTVGITKVKIPLLLGYKELKGKEKVATTSRTTPFPHARATSNTLEQVVQRTQEHVRQLSDKLMTYFAYAKCRDAFLTNALMEFLPHTNFIILIFPESLVPPNEDVEASGEVPRPVPTDDHHSSNGDNHQTAEAEEPVDPDPVHAPQPTESTEESQFEMLRQALLRRSRRRLRKASQHREPPLPAIPEGPSTPPAASASDSEHSSSVKLRKRTRRAIAAPPPTCIRLPESSAREIHLEDLPGGIGDTTAGSTNDTA</sequence>
<feature type="compositionally biased region" description="Polar residues" evidence="2">
    <location>
        <begin position="224"/>
        <end position="238"/>
    </location>
</feature>
<feature type="compositionally biased region" description="Polar residues" evidence="2">
    <location>
        <begin position="84"/>
        <end position="107"/>
    </location>
</feature>
<accession>A0A6A3CE04</accession>
<keyword evidence="7" id="KW-1185">Reference proteome</keyword>
<feature type="compositionally biased region" description="Basic and acidic residues" evidence="2">
    <location>
        <begin position="214"/>
        <end position="223"/>
    </location>
</feature>
<dbReference type="FunFam" id="3.30.70.270:FF:000020">
    <property type="entry name" value="Transposon Tf2-6 polyprotein-like Protein"/>
    <property type="match status" value="1"/>
</dbReference>
<dbReference type="InterPro" id="IPR000477">
    <property type="entry name" value="RT_dom"/>
</dbReference>
<dbReference type="InterPro" id="IPR046796">
    <property type="entry name" value="Transposase_32_dom"/>
</dbReference>
<feature type="compositionally biased region" description="Pro residues" evidence="2">
    <location>
        <begin position="1556"/>
        <end position="1567"/>
    </location>
</feature>
<dbReference type="SUPFAM" id="SSF53098">
    <property type="entry name" value="Ribonuclease H-like"/>
    <property type="match status" value="1"/>
</dbReference>
<evidence type="ECO:0000313" key="7">
    <source>
        <dbReference type="Proteomes" id="UP000436088"/>
    </source>
</evidence>
<feature type="domain" description="Reverse transcriptase/retrotransposon-derived protein RNase H-like" evidence="4">
    <location>
        <begin position="754"/>
        <end position="805"/>
    </location>
</feature>
<evidence type="ECO:0000259" key="4">
    <source>
        <dbReference type="Pfam" id="PF17919"/>
    </source>
</evidence>
<dbReference type="Pfam" id="PF00078">
    <property type="entry name" value="RVT_1"/>
    <property type="match status" value="1"/>
</dbReference>
<feature type="region of interest" description="Disordered" evidence="2">
    <location>
        <begin position="1478"/>
        <end position="1531"/>
    </location>
</feature>
<proteinExistence type="predicted"/>
<dbReference type="Gene3D" id="3.30.70.270">
    <property type="match status" value="2"/>
</dbReference>
<feature type="compositionally biased region" description="Low complexity" evidence="2">
    <location>
        <begin position="108"/>
        <end position="119"/>
    </location>
</feature>
<dbReference type="InterPro" id="IPR041577">
    <property type="entry name" value="RT_RNaseH_2"/>
</dbReference>
<dbReference type="InterPro" id="IPR050951">
    <property type="entry name" value="Retrovirus_Pol_polyprotein"/>
</dbReference>
<dbReference type="CDD" id="cd09274">
    <property type="entry name" value="RNase_HI_RT_Ty3"/>
    <property type="match status" value="1"/>
</dbReference>
<evidence type="ECO:0000259" key="3">
    <source>
        <dbReference type="Pfam" id="PF00078"/>
    </source>
</evidence>
<name>A0A6A3CE04_HIBSY</name>
<dbReference type="GO" id="GO:0003824">
    <property type="term" value="F:catalytic activity"/>
    <property type="evidence" value="ECO:0007669"/>
    <property type="project" value="UniProtKB-KW"/>
</dbReference>
<feature type="domain" description="Reverse transcriptase" evidence="3">
    <location>
        <begin position="560"/>
        <end position="704"/>
    </location>
</feature>
<dbReference type="EMBL" id="VEPZ02000427">
    <property type="protein sequence ID" value="KAE8725369.1"/>
    <property type="molecule type" value="Genomic_DNA"/>
</dbReference>
<dbReference type="PANTHER" id="PTHR37984:SF5">
    <property type="entry name" value="PROTEIN NYNRIN-LIKE"/>
    <property type="match status" value="1"/>
</dbReference>
<feature type="domain" description="Putative plant transposon protein" evidence="5">
    <location>
        <begin position="1234"/>
        <end position="1328"/>
    </location>
</feature>
<dbReference type="GO" id="GO:0003676">
    <property type="term" value="F:nucleic acid binding"/>
    <property type="evidence" value="ECO:0007669"/>
    <property type="project" value="InterPro"/>
</dbReference>
<feature type="compositionally biased region" description="Basic and acidic residues" evidence="2">
    <location>
        <begin position="179"/>
        <end position="191"/>
    </location>
</feature>
<gene>
    <name evidence="6" type="ORF">F3Y22_tig00008957pilonHSYRG00158</name>
</gene>
<evidence type="ECO:0000256" key="1">
    <source>
        <dbReference type="ARBA" id="ARBA00023268"/>
    </source>
</evidence>
<protein>
    <recommendedName>
        <fullName evidence="8">Integrase catalytic domain-containing protein</fullName>
    </recommendedName>
</protein>
<dbReference type="Pfam" id="PF20167">
    <property type="entry name" value="Transposase_32"/>
    <property type="match status" value="1"/>
</dbReference>
<evidence type="ECO:0000256" key="2">
    <source>
        <dbReference type="SAM" id="MobiDB-lite"/>
    </source>
</evidence>
<feature type="region of interest" description="Disordered" evidence="2">
    <location>
        <begin position="179"/>
        <end position="250"/>
    </location>
</feature>
<feature type="region of interest" description="Disordered" evidence="2">
    <location>
        <begin position="1611"/>
        <end position="1630"/>
    </location>
</feature>